<dbReference type="Pfam" id="PF02909">
    <property type="entry name" value="TetR_C_1"/>
    <property type="match status" value="1"/>
</dbReference>
<evidence type="ECO:0000313" key="7">
    <source>
        <dbReference type="EMBL" id="SCF07701.1"/>
    </source>
</evidence>
<dbReference type="InterPro" id="IPR001647">
    <property type="entry name" value="HTH_TetR"/>
</dbReference>
<reference evidence="8" key="1">
    <citation type="submission" date="2016-06" db="EMBL/GenBank/DDBJ databases">
        <authorList>
            <person name="Varghese N."/>
            <person name="Submissions Spin"/>
        </authorList>
    </citation>
    <scope>NUCLEOTIDE SEQUENCE [LARGE SCALE GENOMIC DNA]</scope>
    <source>
        <strain evidence="8">DSM 45160</strain>
    </source>
</reference>
<dbReference type="InterPro" id="IPR009057">
    <property type="entry name" value="Homeodomain-like_sf"/>
</dbReference>
<gene>
    <name evidence="7" type="ORF">GA0070612_3586</name>
</gene>
<evidence type="ECO:0000256" key="3">
    <source>
        <dbReference type="ARBA" id="ARBA00023163"/>
    </source>
</evidence>
<dbReference type="SUPFAM" id="SSF48498">
    <property type="entry name" value="Tetracyclin repressor-like, C-terminal domain"/>
    <property type="match status" value="1"/>
</dbReference>
<protein>
    <submittedName>
        <fullName evidence="7">Transcriptional regulator, TetR family</fullName>
    </submittedName>
</protein>
<dbReference type="AlphaFoldDB" id="A0A1C4XHP4"/>
<evidence type="ECO:0000259" key="6">
    <source>
        <dbReference type="PROSITE" id="PS50977"/>
    </source>
</evidence>
<dbReference type="EMBL" id="LT607409">
    <property type="protein sequence ID" value="SCF07701.1"/>
    <property type="molecule type" value="Genomic_DNA"/>
</dbReference>
<dbReference type="SUPFAM" id="SSF46689">
    <property type="entry name" value="Homeodomain-like"/>
    <property type="match status" value="1"/>
</dbReference>
<accession>A0A1C4XHP4</accession>
<dbReference type="InterPro" id="IPR050109">
    <property type="entry name" value="HTH-type_TetR-like_transc_reg"/>
</dbReference>
<proteinExistence type="predicted"/>
<feature type="region of interest" description="Disordered" evidence="5">
    <location>
        <begin position="1"/>
        <end position="25"/>
    </location>
</feature>
<evidence type="ECO:0000313" key="8">
    <source>
        <dbReference type="Proteomes" id="UP000198224"/>
    </source>
</evidence>
<evidence type="ECO:0000256" key="1">
    <source>
        <dbReference type="ARBA" id="ARBA00023015"/>
    </source>
</evidence>
<evidence type="ECO:0000256" key="5">
    <source>
        <dbReference type="SAM" id="MobiDB-lite"/>
    </source>
</evidence>
<dbReference type="Proteomes" id="UP000198224">
    <property type="component" value="Chromosome I"/>
</dbReference>
<keyword evidence="1" id="KW-0805">Transcription regulation</keyword>
<dbReference type="Pfam" id="PF00440">
    <property type="entry name" value="TetR_N"/>
    <property type="match status" value="1"/>
</dbReference>
<keyword evidence="3" id="KW-0804">Transcription</keyword>
<dbReference type="Gene3D" id="1.10.357.10">
    <property type="entry name" value="Tetracycline Repressor, domain 2"/>
    <property type="match status" value="1"/>
</dbReference>
<dbReference type="RefSeq" id="WP_088988931.1">
    <property type="nucleotide sequence ID" value="NZ_LT607409.1"/>
</dbReference>
<name>A0A1C4XHP4_9ACTN</name>
<dbReference type="PANTHER" id="PTHR30055:SF151">
    <property type="entry name" value="TRANSCRIPTIONAL REGULATORY PROTEIN"/>
    <property type="match status" value="1"/>
</dbReference>
<dbReference type="PANTHER" id="PTHR30055">
    <property type="entry name" value="HTH-TYPE TRANSCRIPTIONAL REGULATOR RUTR"/>
    <property type="match status" value="1"/>
</dbReference>
<feature type="DNA-binding region" description="H-T-H motif" evidence="4">
    <location>
        <begin position="48"/>
        <end position="67"/>
    </location>
</feature>
<sequence length="237" mass="25978">MEARVTQAIPTPPWQTPPKPPPRQPLSQELIVTTALRVLDAEGLDALSMRRVAQELQTGPASLYAHVANKDELLDLVYDRVLAEVDIPEPDPARWAEQVKEMLRSLRQVFRSHRDLARVSLSRIPLGTNGVAGMERTMALLRAGGLPDDIAAYAGDLVTSFVTTETLDDAFPGAGVDTSAVQAYVAQIHDYLTSLPPDRFPHLTQMAGPITSLDSERRFELGMEIIVRGLSTYAEPA</sequence>
<dbReference type="PROSITE" id="PS50977">
    <property type="entry name" value="HTH_TETR_2"/>
    <property type="match status" value="1"/>
</dbReference>
<keyword evidence="8" id="KW-1185">Reference proteome</keyword>
<dbReference type="GO" id="GO:0045892">
    <property type="term" value="P:negative regulation of DNA-templated transcription"/>
    <property type="evidence" value="ECO:0007669"/>
    <property type="project" value="InterPro"/>
</dbReference>
<dbReference type="InterPro" id="IPR004111">
    <property type="entry name" value="Repressor_TetR_C"/>
</dbReference>
<evidence type="ECO:0000256" key="2">
    <source>
        <dbReference type="ARBA" id="ARBA00023125"/>
    </source>
</evidence>
<dbReference type="GO" id="GO:0000976">
    <property type="term" value="F:transcription cis-regulatory region binding"/>
    <property type="evidence" value="ECO:0007669"/>
    <property type="project" value="TreeGrafter"/>
</dbReference>
<dbReference type="GO" id="GO:0003700">
    <property type="term" value="F:DNA-binding transcription factor activity"/>
    <property type="evidence" value="ECO:0007669"/>
    <property type="project" value="TreeGrafter"/>
</dbReference>
<feature type="domain" description="HTH tetR-type" evidence="6">
    <location>
        <begin position="25"/>
        <end position="85"/>
    </location>
</feature>
<keyword evidence="2 4" id="KW-0238">DNA-binding</keyword>
<feature type="compositionally biased region" description="Pro residues" evidence="5">
    <location>
        <begin position="10"/>
        <end position="24"/>
    </location>
</feature>
<organism evidence="7 8">
    <name type="scientific">Micromonospora chokoriensis</name>
    <dbReference type="NCBI Taxonomy" id="356851"/>
    <lineage>
        <taxon>Bacteria</taxon>
        <taxon>Bacillati</taxon>
        <taxon>Actinomycetota</taxon>
        <taxon>Actinomycetes</taxon>
        <taxon>Micromonosporales</taxon>
        <taxon>Micromonosporaceae</taxon>
        <taxon>Micromonospora</taxon>
    </lineage>
</organism>
<evidence type="ECO:0000256" key="4">
    <source>
        <dbReference type="PROSITE-ProRule" id="PRU00335"/>
    </source>
</evidence>
<dbReference type="InterPro" id="IPR036271">
    <property type="entry name" value="Tet_transcr_reg_TetR-rel_C_sf"/>
</dbReference>